<evidence type="ECO:0000313" key="2">
    <source>
        <dbReference type="Proteomes" id="UP000095131"/>
    </source>
</evidence>
<comment type="caution">
    <text evidence="1">The sequence shown here is derived from an EMBL/GenBank/DDBJ whole genome shotgun (WGS) entry which is preliminary data.</text>
</comment>
<organism evidence="1 2">
    <name type="scientific">Vibrio scophthalmi</name>
    <dbReference type="NCBI Taxonomy" id="45658"/>
    <lineage>
        <taxon>Bacteria</taxon>
        <taxon>Pseudomonadati</taxon>
        <taxon>Pseudomonadota</taxon>
        <taxon>Gammaproteobacteria</taxon>
        <taxon>Vibrionales</taxon>
        <taxon>Vibrionaceae</taxon>
        <taxon>Vibrio</taxon>
    </lineage>
</organism>
<protein>
    <submittedName>
        <fullName evidence="1">Uncharacterized protein</fullName>
    </submittedName>
</protein>
<dbReference type="OrthoDB" id="5814322at2"/>
<gene>
    <name evidence="1" type="ORF">VSF3289_03225</name>
</gene>
<name>A0A1E3WJ21_9VIBR</name>
<dbReference type="AlphaFoldDB" id="A0A1E3WJ21"/>
<proteinExistence type="predicted"/>
<sequence>MKKAYHYDFETLLFIAESQVFLSNGYVDYILPQFASWTILPQFDAITEQCRYREKTDDWVVESKYVAITAYHKEKKQTKCFEDISLISNEYTSLMPQTDFDKWVVDQWVTNKQDKYISDYTEVDAIRESMYRQMIDPLEGEAARKVRQGKTQEAQELWDRIDEIEAKIKADNPFPLPPQ</sequence>
<accession>A0A1E3WJ21</accession>
<dbReference type="Proteomes" id="UP000095131">
    <property type="component" value="Unassembled WGS sequence"/>
</dbReference>
<reference evidence="1 2" key="1">
    <citation type="submission" date="2016-08" db="EMBL/GenBank/DDBJ databases">
        <title>Genome sequencing of Vibrio scophthalmi strain FP3289, an isolated from Paralichthys olivaceus.</title>
        <authorList>
            <person name="Han H.-J."/>
        </authorList>
    </citation>
    <scope>NUCLEOTIDE SEQUENCE [LARGE SCALE GENOMIC DNA]</scope>
    <source>
        <strain evidence="1 2">FP3289</strain>
    </source>
</reference>
<dbReference type="EMBL" id="MDCJ01000003">
    <property type="protein sequence ID" value="ODS09763.1"/>
    <property type="molecule type" value="Genomic_DNA"/>
</dbReference>
<dbReference type="RefSeq" id="WP_069447412.1">
    <property type="nucleotide sequence ID" value="NZ_MDCJ01000003.1"/>
</dbReference>
<evidence type="ECO:0000313" key="1">
    <source>
        <dbReference type="EMBL" id="ODS09763.1"/>
    </source>
</evidence>